<evidence type="ECO:0008006" key="6">
    <source>
        <dbReference type="Google" id="ProtNLM"/>
    </source>
</evidence>
<proteinExistence type="inferred from homology"/>
<evidence type="ECO:0000256" key="3">
    <source>
        <dbReference type="SAM" id="MobiDB-lite"/>
    </source>
</evidence>
<dbReference type="PANTHER" id="PTHR33560">
    <property type="entry name" value="PROTEIN FAM227B"/>
    <property type="match status" value="1"/>
</dbReference>
<comment type="similarity">
    <text evidence="1">Belongs to the FAM227 family.</text>
</comment>
<dbReference type="RefSeq" id="XP_030832746.1">
    <property type="nucleotide sequence ID" value="XM_030976886.1"/>
</dbReference>
<dbReference type="KEGG" id="spu:100892646"/>
<dbReference type="Proteomes" id="UP000007110">
    <property type="component" value="Unassembled WGS sequence"/>
</dbReference>
<accession>A0A7M7N8F9</accession>
<dbReference type="OMA" id="NNPRAYT"/>
<dbReference type="InParanoid" id="A0A7M7N8F9"/>
<sequence length="594" mass="67880">MSSSKRSNKADSFKYPVQSFEEWVERERNGMDWPIVEMDKMTVDLKSGKRLLGTHAEIVEALSEFASFPIHILDNLEAKVDRLQERLDVYATQVVTDDGRSSRLQNELFHSPAAGPVVYKPVMHRAANSDMVKAHRVQEKDNSTELRALILGSKARSLEVMSYPGFNKNELTELPHGLEAPQILDRVTRAQDFNAGFNKFWKKLFLSEASVAVMQDMFWWFFIDRYEPRKEEEKKKLFNRIADSFVALFVSVNPEIKDKFFVVYSDCLAQAVFAAYWEAFIDSHHQLGDRFKQNIASICSELTAGVKPKPLSWKHWDVKRLQPKSMNKEKEEDKHRVVLIKEGHINKDADFSINIDIPDESDSLANELGSTISREMTLLNKGHRFPQTGATNAEGAQTEVESHQIGPGPDFERVLFNIKGRSPLVAHYLHMRQLAGNQNIGRHVRRTEVEKLPPPAPTYREVIKDSKCMAKAMSTEYQKISEILNKELAAIEKQRVQQAREIEALKSQILLRSHDTKILSEKILDFRDPGNRSFQNVLDLSYYVKGKEGMLTIMKQDKPGPARTHPRSLKTESSTAEEEGEEDNDEEADSEDGT</sequence>
<dbReference type="InterPro" id="IPR029417">
    <property type="entry name" value="FAM227"/>
</dbReference>
<reference evidence="5" key="1">
    <citation type="submission" date="2015-02" db="EMBL/GenBank/DDBJ databases">
        <title>Genome sequencing for Strongylocentrotus purpuratus.</title>
        <authorList>
            <person name="Murali S."/>
            <person name="Liu Y."/>
            <person name="Vee V."/>
            <person name="English A."/>
            <person name="Wang M."/>
            <person name="Skinner E."/>
            <person name="Han Y."/>
            <person name="Muzny D.M."/>
            <person name="Worley K.C."/>
            <person name="Gibbs R.A."/>
        </authorList>
    </citation>
    <scope>NUCLEOTIDE SEQUENCE</scope>
</reference>
<dbReference type="OrthoDB" id="73353at2759"/>
<dbReference type="GeneID" id="100892646"/>
<feature type="region of interest" description="Disordered" evidence="3">
    <location>
        <begin position="554"/>
        <end position="594"/>
    </location>
</feature>
<feature type="compositionally biased region" description="Acidic residues" evidence="3">
    <location>
        <begin position="575"/>
        <end position="594"/>
    </location>
</feature>
<evidence type="ECO:0000256" key="1">
    <source>
        <dbReference type="ARBA" id="ARBA00008666"/>
    </source>
</evidence>
<dbReference type="Pfam" id="PF14922">
    <property type="entry name" value="FWWh"/>
    <property type="match status" value="1"/>
</dbReference>
<name>A0A7M7N8F9_STRPU</name>
<evidence type="ECO:0000313" key="4">
    <source>
        <dbReference type="EnsemblMetazoa" id="XP_030832746"/>
    </source>
</evidence>
<reference evidence="4" key="2">
    <citation type="submission" date="2021-01" db="UniProtKB">
        <authorList>
            <consortium name="EnsemblMetazoa"/>
        </authorList>
    </citation>
    <scope>IDENTIFICATION</scope>
</reference>
<dbReference type="EnsemblMetazoa" id="XM_030976886">
    <property type="protein sequence ID" value="XP_030832746"/>
    <property type="gene ID" value="LOC100892646"/>
</dbReference>
<evidence type="ECO:0000256" key="2">
    <source>
        <dbReference type="SAM" id="Coils"/>
    </source>
</evidence>
<protein>
    <recommendedName>
        <fullName evidence="6">Protein FAM227B</fullName>
    </recommendedName>
</protein>
<keyword evidence="5" id="KW-1185">Reference proteome</keyword>
<dbReference type="PANTHER" id="PTHR33560:SF2">
    <property type="entry name" value="PROTEIN FAM227B"/>
    <property type="match status" value="1"/>
</dbReference>
<organism evidence="4 5">
    <name type="scientific">Strongylocentrotus purpuratus</name>
    <name type="common">Purple sea urchin</name>
    <dbReference type="NCBI Taxonomy" id="7668"/>
    <lineage>
        <taxon>Eukaryota</taxon>
        <taxon>Metazoa</taxon>
        <taxon>Echinodermata</taxon>
        <taxon>Eleutherozoa</taxon>
        <taxon>Echinozoa</taxon>
        <taxon>Echinoidea</taxon>
        <taxon>Euechinoidea</taxon>
        <taxon>Echinacea</taxon>
        <taxon>Camarodonta</taxon>
        <taxon>Echinidea</taxon>
        <taxon>Strongylocentrotidae</taxon>
        <taxon>Strongylocentrotus</taxon>
    </lineage>
</organism>
<evidence type="ECO:0000313" key="5">
    <source>
        <dbReference type="Proteomes" id="UP000007110"/>
    </source>
</evidence>
<dbReference type="CTD" id="196951"/>
<feature type="coiled-coil region" evidence="2">
    <location>
        <begin position="481"/>
        <end position="508"/>
    </location>
</feature>
<keyword evidence="2" id="KW-0175">Coiled coil</keyword>
<dbReference type="AlphaFoldDB" id="A0A7M7N8F9"/>